<evidence type="ECO:0000313" key="2">
    <source>
        <dbReference type="EMBL" id="PSL34391.1"/>
    </source>
</evidence>
<proteinExistence type="predicted"/>
<reference evidence="2 3" key="1">
    <citation type="submission" date="2018-03" db="EMBL/GenBank/DDBJ databases">
        <title>Genomic Encyclopedia of Type Strains, Phase III (KMG-III): the genomes of soil and plant-associated and newly described type strains.</title>
        <authorList>
            <person name="Whitman W."/>
        </authorList>
    </citation>
    <scope>NUCLEOTIDE SEQUENCE [LARGE SCALE GENOMIC DNA]</scope>
    <source>
        <strain evidence="2 3">CGMCC 1.12259</strain>
    </source>
</reference>
<dbReference type="InterPro" id="IPR016040">
    <property type="entry name" value="NAD(P)-bd_dom"/>
</dbReference>
<dbReference type="PANTHER" id="PTHR14097:SF7">
    <property type="entry name" value="OXIDOREDUCTASE HTATIP2"/>
    <property type="match status" value="1"/>
</dbReference>
<name>A0A2P8GKA4_9BACL</name>
<feature type="domain" description="NAD(P)-binding" evidence="1">
    <location>
        <begin position="12"/>
        <end position="126"/>
    </location>
</feature>
<dbReference type="PANTHER" id="PTHR14097">
    <property type="entry name" value="OXIDOREDUCTASE HTATIP2"/>
    <property type="match status" value="1"/>
</dbReference>
<dbReference type="InterPro" id="IPR036291">
    <property type="entry name" value="NAD(P)-bd_dom_sf"/>
</dbReference>
<protein>
    <submittedName>
        <fullName evidence="2">Uncharacterized protein YbjT (DUF2867 family)</fullName>
    </submittedName>
</protein>
<accession>A0A2P8GKA4</accession>
<dbReference type="AlphaFoldDB" id="A0A2P8GKA4"/>
<keyword evidence="3" id="KW-1185">Reference proteome</keyword>
<gene>
    <name evidence="2" type="ORF">B0H99_109119</name>
</gene>
<comment type="caution">
    <text evidence="2">The sequence shown here is derived from an EMBL/GenBank/DDBJ whole genome shotgun (WGS) entry which is preliminary data.</text>
</comment>
<evidence type="ECO:0000259" key="1">
    <source>
        <dbReference type="Pfam" id="PF13460"/>
    </source>
</evidence>
<dbReference type="EMBL" id="PYAT01000009">
    <property type="protein sequence ID" value="PSL34391.1"/>
    <property type="molecule type" value="Genomic_DNA"/>
</dbReference>
<dbReference type="Pfam" id="PF13460">
    <property type="entry name" value="NAD_binding_10"/>
    <property type="match status" value="1"/>
</dbReference>
<sequence length="230" mass="25832">MTINSRSALLAGASGLVGTELLHVLLENPVYEHVKIMVRKPLDAKHPKLEQVVVDYEELENYSIHFKVHDVYCCLGTTIKKAGSQEAFKKVDYEYPVRLANMASVHGVQNFLIVSALGADAESKVFYSKTKGELEEQLKKLELPALHIFRPSLLLGNRQEFRLGEKTAIALSPIFSLFLTGPLQKYKPVSARSVANAMYTIAQINQTGIYTYPSDQIKKINQQTIHETKR</sequence>
<organism evidence="2 3">
    <name type="scientific">Planomicrobium soli</name>
    <dbReference type="NCBI Taxonomy" id="1176648"/>
    <lineage>
        <taxon>Bacteria</taxon>
        <taxon>Bacillati</taxon>
        <taxon>Bacillota</taxon>
        <taxon>Bacilli</taxon>
        <taxon>Bacillales</taxon>
        <taxon>Caryophanaceae</taxon>
        <taxon>Planomicrobium</taxon>
    </lineage>
</organism>
<evidence type="ECO:0000313" key="3">
    <source>
        <dbReference type="Proteomes" id="UP000242682"/>
    </source>
</evidence>
<dbReference type="CDD" id="cd05250">
    <property type="entry name" value="CC3_like_SDR_a"/>
    <property type="match status" value="1"/>
</dbReference>
<dbReference type="Proteomes" id="UP000242682">
    <property type="component" value="Unassembled WGS sequence"/>
</dbReference>
<dbReference type="Gene3D" id="3.40.50.720">
    <property type="entry name" value="NAD(P)-binding Rossmann-like Domain"/>
    <property type="match status" value="1"/>
</dbReference>
<dbReference type="SUPFAM" id="SSF51735">
    <property type="entry name" value="NAD(P)-binding Rossmann-fold domains"/>
    <property type="match status" value="1"/>
</dbReference>